<accession>A0A163JGI6</accession>
<reference evidence="1" key="1">
    <citation type="submission" date="2016-04" db="EMBL/GenBank/DDBJ databases">
        <authorList>
            <person name="Evans L.H."/>
            <person name="Alamgir A."/>
            <person name="Owens N."/>
            <person name="Weber N.D."/>
            <person name="Virtaneva K."/>
            <person name="Barbian K."/>
            <person name="Babar A."/>
            <person name="Rosenke K."/>
        </authorList>
    </citation>
    <scope>NUCLEOTIDE SEQUENCE [LARGE SCALE GENOMIC DNA]</scope>
    <source>
        <strain evidence="1">CBS 101.48</strain>
    </source>
</reference>
<protein>
    <submittedName>
        <fullName evidence="1">Uncharacterized protein</fullName>
    </submittedName>
</protein>
<name>A0A163JGI6_ABSGL</name>
<dbReference type="EMBL" id="LT552484">
    <property type="protein sequence ID" value="SAL99174.1"/>
    <property type="molecule type" value="Genomic_DNA"/>
</dbReference>
<organism evidence="1">
    <name type="scientific">Absidia glauca</name>
    <name type="common">Pin mould</name>
    <dbReference type="NCBI Taxonomy" id="4829"/>
    <lineage>
        <taxon>Eukaryota</taxon>
        <taxon>Fungi</taxon>
        <taxon>Fungi incertae sedis</taxon>
        <taxon>Mucoromycota</taxon>
        <taxon>Mucoromycotina</taxon>
        <taxon>Mucoromycetes</taxon>
        <taxon>Mucorales</taxon>
        <taxon>Cunninghamellaceae</taxon>
        <taxon>Absidia</taxon>
    </lineage>
</organism>
<evidence type="ECO:0000313" key="1">
    <source>
        <dbReference type="EMBL" id="SAL99174.1"/>
    </source>
</evidence>
<proteinExistence type="predicted"/>
<gene>
    <name evidence="1" type="primary">ABSGL_04755.1 scaffold 5769</name>
</gene>
<dbReference type="InParanoid" id="A0A163JGI6"/>
<keyword evidence="2" id="KW-1185">Reference proteome</keyword>
<sequence>LFSDLGDQLDVCPLPCTTAKQSHVSIASISDIIASKLYHPATRNQLMYRSNRRVENNATTDIFDGVVSGIADVIV</sequence>
<evidence type="ECO:0000313" key="2">
    <source>
        <dbReference type="Proteomes" id="UP000078561"/>
    </source>
</evidence>
<dbReference type="AlphaFoldDB" id="A0A163JGI6"/>
<dbReference type="Proteomes" id="UP000078561">
    <property type="component" value="Unassembled WGS sequence"/>
</dbReference>
<feature type="non-terminal residue" evidence="1">
    <location>
        <position position="1"/>
    </location>
</feature>